<keyword evidence="4 6" id="KW-0949">S-adenosyl-L-methionine</keyword>
<proteinExistence type="inferred from homology"/>
<dbReference type="Gene3D" id="2.40.50.1070">
    <property type="match status" value="1"/>
</dbReference>
<keyword evidence="9" id="KW-1185">Reference proteome</keyword>
<name>A0A501PC01_9PROT</name>
<feature type="binding site" evidence="6">
    <location>
        <position position="300"/>
    </location>
    <ligand>
        <name>S-adenosyl-L-methionine</name>
        <dbReference type="ChEBI" id="CHEBI:59789"/>
    </ligand>
</feature>
<dbReference type="PANTHER" id="PTHR11061">
    <property type="entry name" value="RNA M5U METHYLTRANSFERASE"/>
    <property type="match status" value="1"/>
</dbReference>
<dbReference type="PROSITE" id="PS50926">
    <property type="entry name" value="TRAM"/>
    <property type="match status" value="1"/>
</dbReference>
<dbReference type="InterPro" id="IPR002792">
    <property type="entry name" value="TRAM_dom"/>
</dbReference>
<dbReference type="EMBL" id="VFIY01000018">
    <property type="protein sequence ID" value="TPD57506.1"/>
    <property type="molecule type" value="Genomic_DNA"/>
</dbReference>
<feature type="active site" description="Nucleophile" evidence="6">
    <location>
        <position position="374"/>
    </location>
</feature>
<reference evidence="9" key="1">
    <citation type="submission" date="2019-06" db="EMBL/GenBank/DDBJ databases">
        <title>The complete genome of Emcibacter congregatus ZYLT.</title>
        <authorList>
            <person name="Zhao Z."/>
        </authorList>
    </citation>
    <scope>NUCLEOTIDE SEQUENCE [LARGE SCALE GENOMIC DNA]</scope>
    <source>
        <strain evidence="9">MCCC 1A06723</strain>
    </source>
</reference>
<organism evidence="8 9">
    <name type="scientific">Emcibacter nanhaiensis</name>
    <dbReference type="NCBI Taxonomy" id="1505037"/>
    <lineage>
        <taxon>Bacteria</taxon>
        <taxon>Pseudomonadati</taxon>
        <taxon>Pseudomonadota</taxon>
        <taxon>Alphaproteobacteria</taxon>
        <taxon>Emcibacterales</taxon>
        <taxon>Emcibacteraceae</taxon>
        <taxon>Emcibacter</taxon>
    </lineage>
</organism>
<evidence type="ECO:0000313" key="9">
    <source>
        <dbReference type="Proteomes" id="UP000319148"/>
    </source>
</evidence>
<evidence type="ECO:0000256" key="5">
    <source>
        <dbReference type="ARBA" id="ARBA00023014"/>
    </source>
</evidence>
<dbReference type="GO" id="GO:0070475">
    <property type="term" value="P:rRNA base methylation"/>
    <property type="evidence" value="ECO:0007669"/>
    <property type="project" value="TreeGrafter"/>
</dbReference>
<evidence type="ECO:0000256" key="4">
    <source>
        <dbReference type="ARBA" id="ARBA00022691"/>
    </source>
</evidence>
<keyword evidence="2 6" id="KW-0489">Methyltransferase</keyword>
<keyword evidence="5" id="KW-0411">Iron-sulfur</keyword>
<dbReference type="GO" id="GO:0051539">
    <property type="term" value="F:4 iron, 4 sulfur cluster binding"/>
    <property type="evidence" value="ECO:0007669"/>
    <property type="project" value="UniProtKB-KW"/>
</dbReference>
<evidence type="ECO:0000313" key="8">
    <source>
        <dbReference type="EMBL" id="TPD57506.1"/>
    </source>
</evidence>
<keyword evidence="1" id="KW-0479">Metal-binding</keyword>
<dbReference type="PROSITE" id="PS51687">
    <property type="entry name" value="SAM_MT_RNA_M5U"/>
    <property type="match status" value="1"/>
</dbReference>
<dbReference type="EC" id="2.1.1.190" evidence="8"/>
<feature type="binding site" evidence="6">
    <location>
        <position position="348"/>
    </location>
    <ligand>
        <name>S-adenosyl-L-methionine</name>
        <dbReference type="ChEBI" id="CHEBI:59789"/>
    </ligand>
</feature>
<evidence type="ECO:0000256" key="3">
    <source>
        <dbReference type="ARBA" id="ARBA00022679"/>
    </source>
</evidence>
<keyword evidence="1" id="KW-0408">Iron</keyword>
<dbReference type="SUPFAM" id="SSF53335">
    <property type="entry name" value="S-adenosyl-L-methionine-dependent methyltransferases"/>
    <property type="match status" value="1"/>
</dbReference>
<dbReference type="RefSeq" id="WP_139941821.1">
    <property type="nucleotide sequence ID" value="NZ_JBHSYP010000005.1"/>
</dbReference>
<feature type="domain" description="TRAM" evidence="7">
    <location>
        <begin position="1"/>
        <end position="50"/>
    </location>
</feature>
<dbReference type="OrthoDB" id="9804590at2"/>
<feature type="binding site" evidence="6">
    <location>
        <position position="280"/>
    </location>
    <ligand>
        <name>S-adenosyl-L-methionine</name>
        <dbReference type="ChEBI" id="CHEBI:59789"/>
    </ligand>
</feature>
<evidence type="ECO:0000256" key="2">
    <source>
        <dbReference type="ARBA" id="ARBA00022603"/>
    </source>
</evidence>
<dbReference type="InterPro" id="IPR012340">
    <property type="entry name" value="NA-bd_OB-fold"/>
</dbReference>
<comment type="caution">
    <text evidence="8">The sequence shown here is derived from an EMBL/GenBank/DDBJ whole genome shotgun (WGS) entry which is preliminary data.</text>
</comment>
<dbReference type="AlphaFoldDB" id="A0A501PC01"/>
<gene>
    <name evidence="8" type="primary">rlmD</name>
    <name evidence="8" type="ORF">FIV46_15420</name>
</gene>
<feature type="binding site" evidence="6">
    <location>
        <position position="253"/>
    </location>
    <ligand>
        <name>S-adenosyl-L-methionine</name>
        <dbReference type="ChEBI" id="CHEBI:59789"/>
    </ligand>
</feature>
<protein>
    <submittedName>
        <fullName evidence="8">23S rRNA (Uracil(1939)-C(5))-methyltransferase RlmD</fullName>
        <ecNumber evidence="8">2.1.1.190</ecNumber>
    </submittedName>
</protein>
<evidence type="ECO:0000256" key="1">
    <source>
        <dbReference type="ARBA" id="ARBA00022485"/>
    </source>
</evidence>
<dbReference type="Gene3D" id="2.40.50.140">
    <property type="entry name" value="Nucleic acid-binding proteins"/>
    <property type="match status" value="1"/>
</dbReference>
<evidence type="ECO:0000256" key="6">
    <source>
        <dbReference type="PROSITE-ProRule" id="PRU01024"/>
    </source>
</evidence>
<keyword evidence="1" id="KW-0004">4Fe-4S</keyword>
<dbReference type="NCBIfam" id="TIGR00479">
    <property type="entry name" value="rumA"/>
    <property type="match status" value="1"/>
</dbReference>
<dbReference type="Gene3D" id="3.40.50.150">
    <property type="entry name" value="Vaccinia Virus protein VP39"/>
    <property type="match status" value="1"/>
</dbReference>
<dbReference type="InterPro" id="IPR029063">
    <property type="entry name" value="SAM-dependent_MTases_sf"/>
</dbReference>
<sequence length="420" mass="45883">MKVEVQELGARGDGIAGPAGAEVYIPYSVPGDVLEVKLKGKQARISQVLEPSEHRQQPACRHFTRCGGCALQHVKADFYADWKRQQVMTALSHRGFEDVEILDPVTSPPGSRRRTRLNAIGRGKGKAILGFSEKGSHNLIDLQECPVLRPEIVALIPALRDFLGQVIELRQKMAVEITAADNGLDLLLESKGDPSLDLRMDVAAFAEARDIARISWRDTSLKRAAPEMLLERRQPIVTFAGRKILIPPGTFLQATREGEAALISRLLPHLKEGGKLVDIFAGVGTFSVPALKKMAVHALEGNAEMVEALQKSVNLAPLQHPFSAEVRDLFIRPFLAHELEGFDIAVIDPPRAGAREQVAELAASSVPVIVMVSCNPATFARDARTLADGGYHMGPVTPVDQFLWSSHLEVVSVFSRSSHF</sequence>
<dbReference type="Proteomes" id="UP000319148">
    <property type="component" value="Unassembled WGS sequence"/>
</dbReference>
<dbReference type="Pfam" id="PF05958">
    <property type="entry name" value="tRNA_U5-meth_tr"/>
    <property type="match status" value="1"/>
</dbReference>
<accession>A0A501PC01</accession>
<dbReference type="InterPro" id="IPR010280">
    <property type="entry name" value="U5_MeTrfase_fam"/>
</dbReference>
<dbReference type="GO" id="GO:0070041">
    <property type="term" value="F:rRNA (uridine-C5-)-methyltransferase activity"/>
    <property type="evidence" value="ECO:0007669"/>
    <property type="project" value="TreeGrafter"/>
</dbReference>
<evidence type="ECO:0000259" key="7">
    <source>
        <dbReference type="PROSITE" id="PS50926"/>
    </source>
</evidence>
<comment type="similarity">
    <text evidence="6">Belongs to the class I-like SAM-binding methyltransferase superfamily. RNA M5U methyltransferase family.</text>
</comment>
<keyword evidence="3 6" id="KW-0808">Transferase</keyword>
<dbReference type="PANTHER" id="PTHR11061:SF49">
    <property type="entry name" value="23S RRNA (URACIL(1939)-C(5))-METHYLTRANSFERASE RLMD"/>
    <property type="match status" value="1"/>
</dbReference>